<gene>
    <name evidence="1" type="ORF">ACFPN2_12660</name>
</gene>
<dbReference type="RefSeq" id="WP_380597010.1">
    <property type="nucleotide sequence ID" value="NZ_JBHSDU010000003.1"/>
</dbReference>
<dbReference type="Gene3D" id="3.20.70.20">
    <property type="match status" value="1"/>
</dbReference>
<dbReference type="Proteomes" id="UP001595904">
    <property type="component" value="Unassembled WGS sequence"/>
</dbReference>
<dbReference type="Pfam" id="PF05167">
    <property type="entry name" value="DUF711"/>
    <property type="match status" value="1"/>
</dbReference>
<accession>A0ABV8SQQ9</accession>
<proteinExistence type="predicted"/>
<dbReference type="PANTHER" id="PTHR37560:SF2">
    <property type="entry name" value="DUF711 DOMAIN-CONTAINING PROTEIN"/>
    <property type="match status" value="1"/>
</dbReference>
<protein>
    <submittedName>
        <fullName evidence="1">DUF711 family protein</fullName>
    </submittedName>
</protein>
<dbReference type="SUPFAM" id="SSF51998">
    <property type="entry name" value="PFL-like glycyl radical enzymes"/>
    <property type="match status" value="1"/>
</dbReference>
<evidence type="ECO:0000313" key="2">
    <source>
        <dbReference type="Proteomes" id="UP001595904"/>
    </source>
</evidence>
<dbReference type="InterPro" id="IPR007841">
    <property type="entry name" value="UPF0210"/>
</dbReference>
<evidence type="ECO:0000313" key="1">
    <source>
        <dbReference type="EMBL" id="MFC4309934.1"/>
    </source>
</evidence>
<name>A0ABV8SQQ9_9GAMM</name>
<dbReference type="EMBL" id="JBHSDU010000003">
    <property type="protein sequence ID" value="MFC4309934.1"/>
    <property type="molecule type" value="Genomic_DNA"/>
</dbReference>
<dbReference type="PANTHER" id="PTHR37560">
    <property type="entry name" value="UPF0210 PROTEIN SPR0218"/>
    <property type="match status" value="1"/>
</dbReference>
<organism evidence="1 2">
    <name type="scientific">Steroidobacter flavus</name>
    <dbReference type="NCBI Taxonomy" id="1842136"/>
    <lineage>
        <taxon>Bacteria</taxon>
        <taxon>Pseudomonadati</taxon>
        <taxon>Pseudomonadota</taxon>
        <taxon>Gammaproteobacteria</taxon>
        <taxon>Steroidobacterales</taxon>
        <taxon>Steroidobacteraceae</taxon>
        <taxon>Steroidobacter</taxon>
    </lineage>
</organism>
<comment type="caution">
    <text evidence="1">The sequence shown here is derived from an EMBL/GenBank/DDBJ whole genome shotgun (WGS) entry which is preliminary data.</text>
</comment>
<keyword evidence="2" id="KW-1185">Reference proteome</keyword>
<sequence>MAASSLNPVRVRTITAGVELTSALELERVEAAVAFVTRAKQAFEAAGYEVQTIRVAVNPVIASLAPAARDKALNQLRRIDELVTSQGAIFNIGPIVTDDRSDNSLVEWAIALVKATKAISFSTAIATPDGGVLPKTAAMSAKIMVALANTLPGGLANFRFAAAANIPAGTPFFPVAWHQGPESFAIGMETASVVERAFASVRAGDDATEKLRNALDEVLAPVEKLATQIAQSEGRQYLGIDASPAPIKDRSIAAAIEALTRTPFGSAGTLEACSIVTAALKSVSVRTCGYSGLMLPVLEDPLLAQRAGENRYGIRDVLLYSSVCGTGLDVIPIPGNTSADSISGLLRDVAALATRLRKPLSARLFLVPGKKVGDMARFNDPVLTDSVVMKLD</sequence>
<reference evidence="2" key="1">
    <citation type="journal article" date="2019" name="Int. J. Syst. Evol. Microbiol.">
        <title>The Global Catalogue of Microorganisms (GCM) 10K type strain sequencing project: providing services to taxonomists for standard genome sequencing and annotation.</title>
        <authorList>
            <consortium name="The Broad Institute Genomics Platform"/>
            <consortium name="The Broad Institute Genome Sequencing Center for Infectious Disease"/>
            <person name="Wu L."/>
            <person name="Ma J."/>
        </authorList>
    </citation>
    <scope>NUCLEOTIDE SEQUENCE [LARGE SCALE GENOMIC DNA]</scope>
    <source>
        <strain evidence="2">CGMCC 1.10759</strain>
    </source>
</reference>